<name>A0A2D2C4F6_9RHOB</name>
<dbReference type="AlphaFoldDB" id="A0A2D2C4F6"/>
<proteinExistence type="predicted"/>
<evidence type="ECO:0000313" key="1">
    <source>
        <dbReference type="EMBL" id="ATQ57309.1"/>
    </source>
</evidence>
<reference evidence="1 2" key="1">
    <citation type="submission" date="2017-10" db="EMBL/GenBank/DDBJ databases">
        <title>Complete genome sequence of Paracoccus yeei TT13 isolated from human skin.</title>
        <authorList>
            <person name="Lee K."/>
            <person name="Lim J.Y."/>
            <person name="Hwang I."/>
        </authorList>
    </citation>
    <scope>NUCLEOTIDE SEQUENCE [LARGE SCALE GENOMIC DNA]</scope>
    <source>
        <strain evidence="1 2">TT13</strain>
    </source>
</reference>
<dbReference type="EMBL" id="CP024422">
    <property type="protein sequence ID" value="ATQ57309.1"/>
    <property type="molecule type" value="Genomic_DNA"/>
</dbReference>
<accession>A0A2D2C4F6</accession>
<gene>
    <name evidence="1" type="ORF">PYTT13_16875</name>
</gene>
<evidence type="ECO:0000313" key="2">
    <source>
        <dbReference type="Proteomes" id="UP000229314"/>
    </source>
</evidence>
<sequence>MLAADPKSFDDLLDLFSAYVATIAPPIHKGHDMLREEIGAGEHVALGHIFGVACDAEDMAKRLQQIRAARGAEPDVSLVLDRTGAGRLADAIGDLPGVISDAAGVMDYLHAPDQTGAMKGMEAEAAGILSLCSRGLRAFIENDCDALWRAEVALRAAASHREEAA</sequence>
<protein>
    <submittedName>
        <fullName evidence="1">Uncharacterized protein</fullName>
    </submittedName>
</protein>
<dbReference type="Proteomes" id="UP000229314">
    <property type="component" value="Chromosome"/>
</dbReference>
<organism evidence="1 2">
    <name type="scientific">Paracoccus yeei</name>
    <dbReference type="NCBI Taxonomy" id="147645"/>
    <lineage>
        <taxon>Bacteria</taxon>
        <taxon>Pseudomonadati</taxon>
        <taxon>Pseudomonadota</taxon>
        <taxon>Alphaproteobacteria</taxon>
        <taxon>Rhodobacterales</taxon>
        <taxon>Paracoccaceae</taxon>
        <taxon>Paracoccus</taxon>
    </lineage>
</organism>